<evidence type="ECO:0000313" key="1">
    <source>
        <dbReference type="EMBL" id="OUI78834.1"/>
    </source>
</evidence>
<organism evidence="1 2">
    <name type="scientific">Commensalibacter intestini</name>
    <dbReference type="NCBI Taxonomy" id="479936"/>
    <lineage>
        <taxon>Bacteria</taxon>
        <taxon>Pseudomonadati</taxon>
        <taxon>Pseudomonadota</taxon>
        <taxon>Alphaproteobacteria</taxon>
        <taxon>Acetobacterales</taxon>
        <taxon>Acetobacteraceae</taxon>
    </lineage>
</organism>
<reference evidence="2" key="1">
    <citation type="submission" date="2014-06" db="EMBL/GenBank/DDBJ databases">
        <authorList>
            <person name="Winans N.J."/>
            <person name="Newell P.D."/>
            <person name="Douglas A.E."/>
        </authorList>
    </citation>
    <scope>NUCLEOTIDE SEQUENCE [LARGE SCALE GENOMIC DNA]</scope>
    <source>
        <strain evidence="2">DmL_052</strain>
    </source>
</reference>
<dbReference type="Proteomes" id="UP000194946">
    <property type="component" value="Unassembled WGS sequence"/>
</dbReference>
<protein>
    <submittedName>
        <fullName evidence="1">Uncharacterized protein</fullName>
    </submittedName>
</protein>
<keyword evidence="2" id="KW-1185">Reference proteome</keyword>
<name>A0A251ZVY8_9PROT</name>
<evidence type="ECO:0000313" key="2">
    <source>
        <dbReference type="Proteomes" id="UP000194946"/>
    </source>
</evidence>
<dbReference type="EMBL" id="JOPB01000003">
    <property type="protein sequence ID" value="OUI78834.1"/>
    <property type="molecule type" value="Genomic_DNA"/>
</dbReference>
<proteinExistence type="predicted"/>
<accession>A0A251ZVY8</accession>
<gene>
    <name evidence="1" type="ORF">HK18_05365</name>
</gene>
<comment type="caution">
    <text evidence="1">The sequence shown here is derived from an EMBL/GenBank/DDBJ whole genome shotgun (WGS) entry which is preliminary data.</text>
</comment>
<dbReference type="AlphaFoldDB" id="A0A251ZVY8"/>
<sequence length="575" mass="64776">MILPVFQTGHQIDFIYKVESHIVQYAADLTLFLQPEEVIEKVSYENKDSSLSFSDFVYQKASFMMAVKGGWDSCKSSILFTVETNIKRTYQFTVLVTVISNTKNKIDIEKQQRKSRLWAFDQNPDISVAQPDGNTWIEGDMILNIHNRYLWEYRQVDNRKIWTPLFIMNGANEPVSTIYSDAQNPGERLVLSQIHSDQGKIKSNAQGSLSVKGDITTENVYTKAMVAGHPLGEGMLFTSQGMIAGHSLYVGSPEVKPKNIYIGMPGVVSSKLISTDYLQIAPLSIKEMPTQVTKGTLVLCFDYAGYTDLVLLYATKDHPQSITDWKPLFSSVMVPAEKKNITSTPPRPTSRPNLYPVSFNPNISAGKPVSGNIVEMRPSTSSSDTVETSSIENSSSIEKKHYGVDTYTRLLFEREQIPVTIDKKTLWKALQIDESAQKITGDGQQYCSIEDNCWKAPISGLLHIQGYFIFMEEQVKPSEPISYHAGDVLLLNIACNQEQKDDIYPLTQLEFPLVPYMNDVTHCICAHQQLPFTMTYPVKKDDKITISLAYMHQQSAYGQAKDLLIKKAVITWFIS</sequence>